<organism evidence="1 2">
    <name type="scientific">Methylomirabilis oxygeniifera</name>
    <dbReference type="NCBI Taxonomy" id="671143"/>
    <lineage>
        <taxon>Bacteria</taxon>
        <taxon>Candidatus Methylomirabilota</taxon>
        <taxon>Candidatus Methylomirabilia</taxon>
        <taxon>Candidatus Methylomirabilales</taxon>
        <taxon>Candidatus Methylomirabilaceae</taxon>
        <taxon>Candidatus Methylomirabilis</taxon>
    </lineage>
</organism>
<dbReference type="KEGG" id="mox:DAMO_3145"/>
<dbReference type="Proteomes" id="UP000006898">
    <property type="component" value="Chromosome"/>
</dbReference>
<dbReference type="AlphaFoldDB" id="D5MN76"/>
<proteinExistence type="predicted"/>
<evidence type="ECO:0000313" key="1">
    <source>
        <dbReference type="EMBL" id="CBE70218.1"/>
    </source>
</evidence>
<dbReference type="STRING" id="671143.DAMO_3145"/>
<dbReference type="EMBL" id="FP565575">
    <property type="protein sequence ID" value="CBE70218.1"/>
    <property type="molecule type" value="Genomic_DNA"/>
</dbReference>
<reference evidence="1 2" key="1">
    <citation type="journal article" date="2010" name="Nature">
        <title>Nitrite-driven anaerobic methane oxidation by oxygenic bacteria.</title>
        <authorList>
            <person name="Ettwig K.F."/>
            <person name="Butler M.K."/>
            <person name="Le Paslier D."/>
            <person name="Pelletier E."/>
            <person name="Mangenot S."/>
            <person name="Kuypers M.M.M."/>
            <person name="Schreiber F."/>
            <person name="Dutilh B.E."/>
            <person name="Zedelius J."/>
            <person name="de Beer D."/>
            <person name="Gloerich J."/>
            <person name="Wessels H.J.C.T."/>
            <person name="van Allen T."/>
            <person name="Luesken F."/>
            <person name="Wu M."/>
            <person name="van de Pas-Schoonen K.T."/>
            <person name="Op den Camp H.J.M."/>
            <person name="Janssen-Megens E.M."/>
            <person name="Francoijs K-J."/>
            <person name="Stunnenberg H."/>
            <person name="Weissenbach J."/>
            <person name="Jetten M.S.M."/>
            <person name="Strous M."/>
        </authorList>
    </citation>
    <scope>NUCLEOTIDE SEQUENCE [LARGE SCALE GENOMIC DNA]</scope>
</reference>
<sequence length="80" mass="9578">MGLSELSALSRTRELRRPWCKVGIRRVRTTRTFHSTHQIRARMKQRTLASRLEEGFVIRFFREVEMTKLLQRAFEKVVTS</sequence>
<name>D5MN76_METO1</name>
<accession>D5MN76</accession>
<evidence type="ECO:0000313" key="2">
    <source>
        <dbReference type="Proteomes" id="UP000006898"/>
    </source>
</evidence>
<gene>
    <name evidence="1" type="ORF">DAMO_3145</name>
</gene>
<protein>
    <submittedName>
        <fullName evidence="1">Uncharacterized protein</fullName>
    </submittedName>
</protein>
<dbReference type="HOGENOM" id="CLU_2583196_0_0_0"/>